<evidence type="ECO:0000313" key="3">
    <source>
        <dbReference type="Proteomes" id="UP001529510"/>
    </source>
</evidence>
<dbReference type="SUPFAM" id="SSF50353">
    <property type="entry name" value="Cytokine"/>
    <property type="match status" value="1"/>
</dbReference>
<dbReference type="Gene3D" id="2.80.10.50">
    <property type="match status" value="1"/>
</dbReference>
<proteinExistence type="predicted"/>
<gene>
    <name evidence="2" type="ORF">M9458_021825</name>
</gene>
<keyword evidence="1" id="KW-0732">Signal</keyword>
<dbReference type="AlphaFoldDB" id="A0ABD0Q8Q8"/>
<evidence type="ECO:0000256" key="1">
    <source>
        <dbReference type="SAM" id="SignalP"/>
    </source>
</evidence>
<comment type="caution">
    <text evidence="2">The sequence shown here is derived from an EMBL/GenBank/DDBJ whole genome shotgun (WGS) entry which is preliminary data.</text>
</comment>
<dbReference type="Proteomes" id="UP001529510">
    <property type="component" value="Unassembled WGS sequence"/>
</dbReference>
<feature type="chain" id="PRO_5044869012" evidence="1">
    <location>
        <begin position="25"/>
        <end position="72"/>
    </location>
</feature>
<feature type="signal peptide" evidence="1">
    <location>
        <begin position="1"/>
        <end position="24"/>
    </location>
</feature>
<evidence type="ECO:0000313" key="2">
    <source>
        <dbReference type="EMBL" id="KAL0182450.1"/>
    </source>
</evidence>
<reference evidence="2 3" key="1">
    <citation type="submission" date="2024-05" db="EMBL/GenBank/DDBJ databases">
        <title>Genome sequencing and assembly of Indian major carp, Cirrhinus mrigala (Hamilton, 1822).</title>
        <authorList>
            <person name="Mohindra V."/>
            <person name="Chowdhury L.M."/>
            <person name="Lal K."/>
            <person name="Jena J.K."/>
        </authorList>
    </citation>
    <scope>NUCLEOTIDE SEQUENCE [LARGE SCALE GENOMIC DNA]</scope>
    <source>
        <strain evidence="2">CM1030</strain>
        <tissue evidence="2">Blood</tissue>
    </source>
</reference>
<name>A0ABD0Q8Q8_CIRMR</name>
<feature type="non-terminal residue" evidence="2">
    <location>
        <position position="72"/>
    </location>
</feature>
<organism evidence="2 3">
    <name type="scientific">Cirrhinus mrigala</name>
    <name type="common">Mrigala</name>
    <dbReference type="NCBI Taxonomy" id="683832"/>
    <lineage>
        <taxon>Eukaryota</taxon>
        <taxon>Metazoa</taxon>
        <taxon>Chordata</taxon>
        <taxon>Craniata</taxon>
        <taxon>Vertebrata</taxon>
        <taxon>Euteleostomi</taxon>
        <taxon>Actinopterygii</taxon>
        <taxon>Neopterygii</taxon>
        <taxon>Teleostei</taxon>
        <taxon>Ostariophysi</taxon>
        <taxon>Cypriniformes</taxon>
        <taxon>Cyprinidae</taxon>
        <taxon>Labeoninae</taxon>
        <taxon>Labeonini</taxon>
        <taxon>Cirrhinus</taxon>
    </lineage>
</organism>
<keyword evidence="3" id="KW-1185">Reference proteome</keyword>
<protein>
    <submittedName>
        <fullName evidence="2">Uncharacterized protein</fullName>
    </submittedName>
</protein>
<dbReference type="EMBL" id="JAMKFB020000010">
    <property type="protein sequence ID" value="KAL0182450.1"/>
    <property type="molecule type" value="Genomic_DNA"/>
</dbReference>
<sequence>MFSPWTNIVSLCLCFLSAEPQLKGIVTRLYSQHGYYLQMLPDGTMDGTRDENSCFCKRVFFLTRYSRLTGVV</sequence>
<accession>A0ABD0Q8Q8</accession>
<dbReference type="InterPro" id="IPR008996">
    <property type="entry name" value="IL1/FGF"/>
</dbReference>